<dbReference type="EMBL" id="LAZR01048348">
    <property type="protein sequence ID" value="KKK92137.1"/>
    <property type="molecule type" value="Genomic_DNA"/>
</dbReference>
<sequence>KIIGKINKKIVENGGLSKYNDKPTIFLKKINYLSDNSLIVFHAQNFEKNQTYTLEYFSPNTDKIKLVEGETSEDGTIKVSLEFSQNTTQSYFVSISSGDIEIYEVLFPE</sequence>
<reference evidence="1" key="1">
    <citation type="journal article" date="2015" name="Nature">
        <title>Complex archaea that bridge the gap between prokaryotes and eukaryotes.</title>
        <authorList>
            <person name="Spang A."/>
            <person name="Saw J.H."/>
            <person name="Jorgensen S.L."/>
            <person name="Zaremba-Niedzwiedzka K."/>
            <person name="Martijn J."/>
            <person name="Lind A.E."/>
            <person name="van Eijk R."/>
            <person name="Schleper C."/>
            <person name="Guy L."/>
            <person name="Ettema T.J."/>
        </authorList>
    </citation>
    <scope>NUCLEOTIDE SEQUENCE</scope>
</reference>
<proteinExistence type="predicted"/>
<organism evidence="1">
    <name type="scientific">marine sediment metagenome</name>
    <dbReference type="NCBI Taxonomy" id="412755"/>
    <lineage>
        <taxon>unclassified sequences</taxon>
        <taxon>metagenomes</taxon>
        <taxon>ecological metagenomes</taxon>
    </lineage>
</organism>
<evidence type="ECO:0000313" key="1">
    <source>
        <dbReference type="EMBL" id="KKK92137.1"/>
    </source>
</evidence>
<feature type="non-terminal residue" evidence="1">
    <location>
        <position position="1"/>
    </location>
</feature>
<protein>
    <submittedName>
        <fullName evidence="1">Uncharacterized protein</fullName>
    </submittedName>
</protein>
<name>A0A0F8ZEA3_9ZZZZ</name>
<gene>
    <name evidence="1" type="ORF">LCGC14_2705920</name>
</gene>
<accession>A0A0F8ZEA3</accession>
<comment type="caution">
    <text evidence="1">The sequence shown here is derived from an EMBL/GenBank/DDBJ whole genome shotgun (WGS) entry which is preliminary data.</text>
</comment>
<dbReference type="AlphaFoldDB" id="A0A0F8ZEA3"/>